<dbReference type="AlphaFoldDB" id="A0A645FJT9"/>
<gene>
    <name evidence="1" type="ORF">SDC9_161556</name>
</gene>
<reference evidence="1" key="1">
    <citation type="submission" date="2019-08" db="EMBL/GenBank/DDBJ databases">
        <authorList>
            <person name="Kucharzyk K."/>
            <person name="Murdoch R.W."/>
            <person name="Higgins S."/>
            <person name="Loffler F."/>
        </authorList>
    </citation>
    <scope>NUCLEOTIDE SEQUENCE</scope>
</reference>
<accession>A0A645FJT9</accession>
<dbReference type="EMBL" id="VSSQ01060833">
    <property type="protein sequence ID" value="MPN14230.1"/>
    <property type="molecule type" value="Genomic_DNA"/>
</dbReference>
<protein>
    <submittedName>
        <fullName evidence="1">Uncharacterized protein</fullName>
    </submittedName>
</protein>
<proteinExistence type="predicted"/>
<name>A0A645FJT9_9ZZZZ</name>
<sequence length="173" mass="19825">MLLQILWTQGAYPLWKPGEAFKRQWQNTPHNFGYNIILNNKNLADYQGIYTQENHPGPTAIVGNGMGWNKETGLVSAVAILMVDRPQFLELTLGPESEGFPEVYRAKINTIELPIIGITHTTYGTNTAKRVRFSIPEFILRQNGDQLISLCFTPSFHGRDMKRTRSLYQVRWK</sequence>
<evidence type="ECO:0000313" key="1">
    <source>
        <dbReference type="EMBL" id="MPN14230.1"/>
    </source>
</evidence>
<comment type="caution">
    <text evidence="1">The sequence shown here is derived from an EMBL/GenBank/DDBJ whole genome shotgun (WGS) entry which is preliminary data.</text>
</comment>
<organism evidence="1">
    <name type="scientific">bioreactor metagenome</name>
    <dbReference type="NCBI Taxonomy" id="1076179"/>
    <lineage>
        <taxon>unclassified sequences</taxon>
        <taxon>metagenomes</taxon>
        <taxon>ecological metagenomes</taxon>
    </lineage>
</organism>